<evidence type="ECO:0000256" key="2">
    <source>
        <dbReference type="ARBA" id="ARBA00006645"/>
    </source>
</evidence>
<sequence>MPRLRTVSPKDPGWTRRRAGKGFIYLDNDGKRLDPADVERCKLLVIPPAWEEVWICPAPNGHLQAVGTDDAGRRQYLYHEQWRIRRDKSKHDRVLEVAAHLPKARRRVAKDLQLDGMPYERALGTAFRLLDLGFFRIGGEAYAETNNSFGLATIQKQHVTVAGGEVVFDYVAKSGQERYVALADDLVRQAVRDLLRRRSGGAELLAYKENGRWRDVTSADINAYVKEVVGGEVSAKDFRTWHGTVIAAVALAQANEEARTVTARRRAVSTAMKEVAGYLGNTPSVARKSYVDPRLVDLFADGVTISPKLAGTDADLSDGTTHGRIERAVLNLLRAPKDKLR</sequence>
<dbReference type="SUPFAM" id="SSF56349">
    <property type="entry name" value="DNA breaking-rejoining enzymes"/>
    <property type="match status" value="1"/>
</dbReference>
<gene>
    <name evidence="9" type="ORF">GCM10022236_25410</name>
</gene>
<feature type="domain" description="DNA topoisomerase I catalytic core eukaryotic-type" evidence="7">
    <location>
        <begin position="81"/>
        <end position="288"/>
    </location>
</feature>
<reference evidence="10" key="1">
    <citation type="journal article" date="2019" name="Int. J. Syst. Evol. Microbiol.">
        <title>The Global Catalogue of Microorganisms (GCM) 10K type strain sequencing project: providing services to taxonomists for standard genome sequencing and annotation.</title>
        <authorList>
            <consortium name="The Broad Institute Genomics Platform"/>
            <consortium name="The Broad Institute Genome Sequencing Center for Infectious Disease"/>
            <person name="Wu L."/>
            <person name="Ma J."/>
        </authorList>
    </citation>
    <scope>NUCLEOTIDE SEQUENCE [LARGE SCALE GENOMIC DNA]</scope>
    <source>
        <strain evidence="10">JCM 16929</strain>
    </source>
</reference>
<name>A0ABP6ZY59_9ACTN</name>
<keyword evidence="5" id="KW-0238">DNA-binding</keyword>
<comment type="catalytic activity">
    <reaction evidence="1">
        <text>ATP-independent breakage of single-stranded DNA, followed by passage and rejoining.</text>
        <dbReference type="EC" id="5.6.2.1"/>
    </reaction>
</comment>
<dbReference type="Gene3D" id="3.90.15.10">
    <property type="entry name" value="Topoisomerase I, Chain A, domain 3"/>
    <property type="match status" value="1"/>
</dbReference>
<dbReference type="EMBL" id="BAABAB010000017">
    <property type="protein sequence ID" value="GAA3621983.1"/>
    <property type="molecule type" value="Genomic_DNA"/>
</dbReference>
<evidence type="ECO:0000256" key="6">
    <source>
        <dbReference type="ARBA" id="ARBA00023235"/>
    </source>
</evidence>
<protein>
    <recommendedName>
        <fullName evidence="3">DNA topoisomerase</fullName>
        <ecNumber evidence="3">5.6.2.1</ecNumber>
    </recommendedName>
</protein>
<keyword evidence="6" id="KW-0413">Isomerase</keyword>
<dbReference type="InterPro" id="IPR014711">
    <property type="entry name" value="TopoI_cat_a-hlx-sub_euk"/>
</dbReference>
<dbReference type="EC" id="5.6.2.1" evidence="3"/>
<dbReference type="InterPro" id="IPR035447">
    <property type="entry name" value="DNA_topo_I_N_sf"/>
</dbReference>
<evidence type="ECO:0000256" key="5">
    <source>
        <dbReference type="ARBA" id="ARBA00023125"/>
    </source>
</evidence>
<dbReference type="PRINTS" id="PR00416">
    <property type="entry name" value="EUTPISMRASEI"/>
</dbReference>
<dbReference type="PROSITE" id="PS52038">
    <property type="entry name" value="TOPO_IB_2"/>
    <property type="match status" value="1"/>
</dbReference>
<dbReference type="Pfam" id="PF01028">
    <property type="entry name" value="Topoisom_I"/>
    <property type="match status" value="1"/>
</dbReference>
<proteinExistence type="inferred from homology"/>
<dbReference type="SUPFAM" id="SSF55869">
    <property type="entry name" value="DNA topoisomerase I domain"/>
    <property type="match status" value="1"/>
</dbReference>
<dbReference type="InterPro" id="IPR011010">
    <property type="entry name" value="DNA_brk_join_enz"/>
</dbReference>
<dbReference type="Proteomes" id="UP001501490">
    <property type="component" value="Unassembled WGS sequence"/>
</dbReference>
<comment type="similarity">
    <text evidence="2">Belongs to the type IB topoisomerase family.</text>
</comment>
<dbReference type="Pfam" id="PF21338">
    <property type="entry name" value="Top1B_N_bact"/>
    <property type="match status" value="1"/>
</dbReference>
<evidence type="ECO:0000259" key="7">
    <source>
        <dbReference type="Pfam" id="PF01028"/>
    </source>
</evidence>
<evidence type="ECO:0000313" key="10">
    <source>
        <dbReference type="Proteomes" id="UP001501490"/>
    </source>
</evidence>
<feature type="domain" description="DNA topoisomerase IB N-terminal" evidence="8">
    <location>
        <begin position="22"/>
        <end position="69"/>
    </location>
</feature>
<evidence type="ECO:0000256" key="4">
    <source>
        <dbReference type="ARBA" id="ARBA00023029"/>
    </source>
</evidence>
<organism evidence="9 10">
    <name type="scientific">Microlunatus ginsengisoli</name>
    <dbReference type="NCBI Taxonomy" id="363863"/>
    <lineage>
        <taxon>Bacteria</taxon>
        <taxon>Bacillati</taxon>
        <taxon>Actinomycetota</taxon>
        <taxon>Actinomycetes</taxon>
        <taxon>Propionibacteriales</taxon>
        <taxon>Propionibacteriaceae</taxon>
        <taxon>Microlunatus</taxon>
    </lineage>
</organism>
<dbReference type="InterPro" id="IPR001631">
    <property type="entry name" value="TopoI"/>
</dbReference>
<evidence type="ECO:0000256" key="3">
    <source>
        <dbReference type="ARBA" id="ARBA00012891"/>
    </source>
</evidence>
<accession>A0ABP6ZY59</accession>
<dbReference type="InterPro" id="IPR049331">
    <property type="entry name" value="Top1B_N_bact"/>
</dbReference>
<evidence type="ECO:0000313" key="9">
    <source>
        <dbReference type="EMBL" id="GAA3621983.1"/>
    </source>
</evidence>
<comment type="caution">
    <text evidence="9">The sequence shown here is derived from an EMBL/GenBank/DDBJ whole genome shotgun (WGS) entry which is preliminary data.</text>
</comment>
<evidence type="ECO:0000256" key="1">
    <source>
        <dbReference type="ARBA" id="ARBA00000213"/>
    </source>
</evidence>
<dbReference type="Gene3D" id="3.30.66.10">
    <property type="entry name" value="DNA topoisomerase I domain"/>
    <property type="match status" value="1"/>
</dbReference>
<keyword evidence="4" id="KW-0799">Topoisomerase</keyword>
<dbReference type="InterPro" id="IPR013500">
    <property type="entry name" value="TopoI_cat_euk"/>
</dbReference>
<dbReference type="Gene3D" id="1.10.132.120">
    <property type="match status" value="1"/>
</dbReference>
<keyword evidence="10" id="KW-1185">Reference proteome</keyword>
<evidence type="ECO:0000259" key="8">
    <source>
        <dbReference type="Pfam" id="PF21338"/>
    </source>
</evidence>